<protein>
    <submittedName>
        <fullName evidence="6">Cation/H(+) antiporter 18</fullName>
    </submittedName>
</protein>
<evidence type="ECO:0000259" key="5">
    <source>
        <dbReference type="Pfam" id="PF23256"/>
    </source>
</evidence>
<dbReference type="GO" id="GO:0006885">
    <property type="term" value="P:regulation of pH"/>
    <property type="evidence" value="ECO:0007669"/>
    <property type="project" value="TreeGrafter"/>
</dbReference>
<feature type="domain" description="Cation/H(+) antiporter central" evidence="5">
    <location>
        <begin position="12"/>
        <end position="100"/>
    </location>
</feature>
<evidence type="ECO:0000256" key="3">
    <source>
        <dbReference type="ARBA" id="ARBA00022958"/>
    </source>
</evidence>
<dbReference type="PANTHER" id="PTHR32468">
    <property type="entry name" value="CATION/H + ANTIPORTER"/>
    <property type="match status" value="1"/>
</dbReference>
<organism evidence="6">
    <name type="scientific">Sesamum radiatum</name>
    <name type="common">Black benniseed</name>
    <dbReference type="NCBI Taxonomy" id="300843"/>
    <lineage>
        <taxon>Eukaryota</taxon>
        <taxon>Viridiplantae</taxon>
        <taxon>Streptophyta</taxon>
        <taxon>Embryophyta</taxon>
        <taxon>Tracheophyta</taxon>
        <taxon>Spermatophyta</taxon>
        <taxon>Magnoliopsida</taxon>
        <taxon>eudicotyledons</taxon>
        <taxon>Gunneridae</taxon>
        <taxon>Pentapetalae</taxon>
        <taxon>asterids</taxon>
        <taxon>lamiids</taxon>
        <taxon>Lamiales</taxon>
        <taxon>Pedaliaceae</taxon>
        <taxon>Sesamum</taxon>
    </lineage>
</organism>
<dbReference type="GO" id="GO:0006813">
    <property type="term" value="P:potassium ion transport"/>
    <property type="evidence" value="ECO:0007669"/>
    <property type="project" value="UniProtKB-KW"/>
</dbReference>
<keyword evidence="2" id="KW-0633">Potassium transport</keyword>
<reference evidence="6" key="1">
    <citation type="submission" date="2020-06" db="EMBL/GenBank/DDBJ databases">
        <authorList>
            <person name="Li T."/>
            <person name="Hu X."/>
            <person name="Zhang T."/>
            <person name="Song X."/>
            <person name="Zhang H."/>
            <person name="Dai N."/>
            <person name="Sheng W."/>
            <person name="Hou X."/>
            <person name="Wei L."/>
        </authorList>
    </citation>
    <scope>NUCLEOTIDE SEQUENCE</scope>
    <source>
        <strain evidence="6">G02</strain>
        <tissue evidence="6">Leaf</tissue>
    </source>
</reference>
<evidence type="ECO:0000256" key="2">
    <source>
        <dbReference type="ARBA" id="ARBA00022538"/>
    </source>
</evidence>
<dbReference type="InterPro" id="IPR050794">
    <property type="entry name" value="CPA2_transporter"/>
</dbReference>
<dbReference type="InterPro" id="IPR057291">
    <property type="entry name" value="CHX17_2nd"/>
</dbReference>
<reference evidence="6" key="2">
    <citation type="journal article" date="2024" name="Plant">
        <title>Genomic evolution and insights into agronomic trait innovations of Sesamum species.</title>
        <authorList>
            <person name="Miao H."/>
            <person name="Wang L."/>
            <person name="Qu L."/>
            <person name="Liu H."/>
            <person name="Sun Y."/>
            <person name="Le M."/>
            <person name="Wang Q."/>
            <person name="Wei S."/>
            <person name="Zheng Y."/>
            <person name="Lin W."/>
            <person name="Duan Y."/>
            <person name="Cao H."/>
            <person name="Xiong S."/>
            <person name="Wang X."/>
            <person name="Wei L."/>
            <person name="Li C."/>
            <person name="Ma Q."/>
            <person name="Ju M."/>
            <person name="Zhao R."/>
            <person name="Li G."/>
            <person name="Mu C."/>
            <person name="Tian Q."/>
            <person name="Mei H."/>
            <person name="Zhang T."/>
            <person name="Gao T."/>
            <person name="Zhang H."/>
        </authorList>
    </citation>
    <scope>NUCLEOTIDE SEQUENCE</scope>
    <source>
        <strain evidence="6">G02</strain>
    </source>
</reference>
<keyword evidence="1" id="KW-0813">Transport</keyword>
<dbReference type="GO" id="GO:0098662">
    <property type="term" value="P:inorganic cation transmembrane transport"/>
    <property type="evidence" value="ECO:0007669"/>
    <property type="project" value="TreeGrafter"/>
</dbReference>
<proteinExistence type="predicted"/>
<comment type="caution">
    <text evidence="6">The sequence shown here is derived from an EMBL/GenBank/DDBJ whole genome shotgun (WGS) entry which is preliminary data.</text>
</comment>
<sequence>MEASRGTGIREGLRVYAMHLMELSERSSAILMVHKVRKNGMPFWNRGHDSDPNQIVVAFEAFQHLSQVSVRQPISSMSSMHEDICNSAARKKVAMIILPSISIRELMDAWRPHELS</sequence>
<name>A0AAW2L2K3_SESRA</name>
<dbReference type="EMBL" id="JACGWJ010000026">
    <property type="protein sequence ID" value="KAL0312501.1"/>
    <property type="molecule type" value="Genomic_DNA"/>
</dbReference>
<evidence type="ECO:0000256" key="4">
    <source>
        <dbReference type="ARBA" id="ARBA00023065"/>
    </source>
</evidence>
<dbReference type="GO" id="GO:0012505">
    <property type="term" value="C:endomembrane system"/>
    <property type="evidence" value="ECO:0007669"/>
    <property type="project" value="TreeGrafter"/>
</dbReference>
<dbReference type="AlphaFoldDB" id="A0AAW2L2K3"/>
<dbReference type="PANTHER" id="PTHR32468:SF144">
    <property type="entry name" value="CATION_H(+) ANTIPORTER 17"/>
    <property type="match status" value="1"/>
</dbReference>
<evidence type="ECO:0000313" key="6">
    <source>
        <dbReference type="EMBL" id="KAL0312501.1"/>
    </source>
</evidence>
<keyword evidence="4" id="KW-0406">Ion transport</keyword>
<accession>A0AAW2L2K3</accession>
<dbReference type="Pfam" id="PF23256">
    <property type="entry name" value="CHX17_2nd"/>
    <property type="match status" value="1"/>
</dbReference>
<evidence type="ECO:0000256" key="1">
    <source>
        <dbReference type="ARBA" id="ARBA00022448"/>
    </source>
</evidence>
<keyword evidence="3" id="KW-0630">Potassium</keyword>
<gene>
    <name evidence="6" type="ORF">Sradi_5649400</name>
</gene>